<dbReference type="Gene3D" id="2.60.40.10">
    <property type="entry name" value="Immunoglobulins"/>
    <property type="match status" value="4"/>
</dbReference>
<dbReference type="PaxDb" id="269797-Mbar_A1794"/>
<dbReference type="KEGG" id="mba:Mbar_A1794"/>
<dbReference type="SMART" id="SM00564">
    <property type="entry name" value="PQQ"/>
    <property type="match status" value="12"/>
</dbReference>
<feature type="domain" description="PKD" evidence="2">
    <location>
        <begin position="429"/>
        <end position="514"/>
    </location>
</feature>
<dbReference type="InterPro" id="IPR035986">
    <property type="entry name" value="PKD_dom_sf"/>
</dbReference>
<dbReference type="PANTHER" id="PTHR34512">
    <property type="entry name" value="CELL SURFACE PROTEIN"/>
    <property type="match status" value="1"/>
</dbReference>
<dbReference type="Gene3D" id="2.130.10.10">
    <property type="entry name" value="YVTN repeat-like/Quinoprotein amine dehydrogenase"/>
    <property type="match status" value="1"/>
</dbReference>
<accession>Q46BK7</accession>
<name>Q46BK7_METBF</name>
<dbReference type="PANTHER" id="PTHR34512:SF30">
    <property type="entry name" value="OUTER MEMBRANE PROTEIN ASSEMBLY FACTOR BAMB"/>
    <property type="match status" value="1"/>
</dbReference>
<dbReference type="InterPro" id="IPR000601">
    <property type="entry name" value="PKD_dom"/>
</dbReference>
<dbReference type="EMBL" id="CP000099">
    <property type="protein sequence ID" value="AAZ70735.1"/>
    <property type="molecule type" value="Genomic_DNA"/>
</dbReference>
<dbReference type="FunFam" id="2.130.10.10:FF:001056">
    <property type="entry name" value="Cell surface protein"/>
    <property type="match status" value="1"/>
</dbReference>
<reference evidence="3" key="1">
    <citation type="submission" date="2006-06" db="EMBL/GenBank/DDBJ databases">
        <title>Complete sequence of chromosome 1 of Methanosarcina barkeri str. fusaro.</title>
        <authorList>
            <person name="Copeland A."/>
            <person name="Lucas S."/>
            <person name="Lapidus A."/>
            <person name="Barry K."/>
            <person name="Detter J.C."/>
            <person name="Glavina T."/>
            <person name="Hammon N."/>
            <person name="Israni S."/>
            <person name="Pitluck S."/>
            <person name="Goodwin L.A."/>
            <person name="Saunders E.H."/>
            <person name="Schmutz J."/>
            <person name="Larimer F."/>
            <person name="Land M."/>
            <person name="Anderson I."/>
            <person name="Richardson P."/>
        </authorList>
    </citation>
    <scope>NUCLEOTIDE SEQUENCE</scope>
    <source>
        <strain evidence="3">Fusaro</strain>
    </source>
</reference>
<gene>
    <name evidence="3" type="ordered locus">Mbar_A1794</name>
</gene>
<dbReference type="eggNOG" id="arCOG02532">
    <property type="taxonomic scope" value="Archaea"/>
</dbReference>
<sequence length="1328" mass="141443">MNKNTLKIFISCLLLFLVTATMPALGSDWTQFQKDVYNAGVTTDRAPITDPTNYLLSWNYSLGGNIDSAPLVAGEMMYVLAGNNHIYAFDRTTGSLAWEQSTSGSAGFTIGSAAVGNGIIFVPTSDGKIFAFDAKTGTLKWNKTVGSGKQLDTPITYSEGKIYFGEAMGGHKYYCYDEEGNEVWSRTSTTQTSTQGSYYWAGAAVIGNNLVYGDDDGHIISVNKDTGADISEIDVSEEFGVTCGKIRSSVLYVEELKRIYFTSTGGYCFAIGFNPADGTFNTNDKHSEKVWYSTTTPTYYKGRIYIGTGAQMYSAGKGVYCLDSDLSGVIWNYPADVVQSSPALSTYYDDGDGEVYIYFTVNNATGGVYCLKDLAGSTSPELVWSYKDAKKTQYSLQGVAISDGWIYFGADKKYVFGLTTKDSQASTAPSASFSGSPLSGNSPLEVQFTDKSTGAPTSWAWDFDNDGTVDSKEQNPSNTYNAVGNYTVSLTVANAEGSDSEVKTNYITVSESSTSTELVAAFTADVTSGTAPLTVDFTDKSTGAPTSWAWDFDNDGTVDSKEQNPSHIYNDTGSYTVKLTVSNGNDSDAKEIQDMIKVTEEEQEQPVTSEDSWYQFHKDAQHSGYTSSTAPDSANLAWTAEPLNDTYSLVPSSSVAIAEGKVFGLCNGPTDEYGNPLTSYGQLVAFDENTGQEVWNVTIEAPEWGSWSSPAYDSGKVFASAGKQTYCINASTGEVIWTFHNPTDLASCDGGPSIGDGKVFVSDWDGGNYYCLDESNGGLLWTFKVDGAYAQGTPAYKDGKVYLTCWSSTNAVYCVNAETGEMIWKNDGFENGPCGSVTITDEGLYVTVFGFGTSDGIYKLDLTDGSVLWGRSDVSPSDSTPTVLDGKVYLSTGTSGYSELKTYCLDASDGQSLWETNASDNIGDWACSVAVADGKVFTGGAASGLFTGSSTLYAFDAETGSQVWSYEGCGCSPAIADGMVFSIGSGKIYAFKETQGSLLEAKFSSNMSTGKAPLTVSFTDESTGEGITSWDWDFDNDGTIDSTEQNPIYTYNATGTYTVNLTVSNEEGSDSEVKTGYITVAESSAQKDQPDLVVSALNPPSKITANNLCNIGATINNTGVGNAGAFNVTLSVNGTVVDTQSVSGLASGSSEVVSFSWTPIESGDYIIAVNADAENLVTESDETNNVLEDYITVTESSGSQDNNSSSQGNGSSSTVCLTVKIAPVVSIEVSPSALDFGELSPGKTSESQNLIIKNTGSCDVNVTTKVSDSTGDSLFSQGLLLDSQLWNKYLKVIGKNTQENAAVSLQVSSDYAESGTKKGEITFWAEAV</sequence>
<feature type="region of interest" description="Disordered" evidence="1">
    <location>
        <begin position="424"/>
        <end position="451"/>
    </location>
</feature>
<dbReference type="Gene3D" id="2.40.10.480">
    <property type="match status" value="4"/>
</dbReference>
<dbReference type="OrthoDB" id="118035at2157"/>
<dbReference type="Pfam" id="PF13360">
    <property type="entry name" value="PQQ_2"/>
    <property type="match status" value="4"/>
</dbReference>
<dbReference type="eggNOG" id="arCOG02515">
    <property type="taxonomic scope" value="Archaea"/>
</dbReference>
<evidence type="ECO:0000259" key="2">
    <source>
        <dbReference type="PROSITE" id="PS50093"/>
    </source>
</evidence>
<dbReference type="InterPro" id="IPR018391">
    <property type="entry name" value="PQQ_b-propeller_rpt"/>
</dbReference>
<feature type="domain" description="PKD" evidence="2">
    <location>
        <begin position="518"/>
        <end position="583"/>
    </location>
</feature>
<dbReference type="InterPro" id="IPR002372">
    <property type="entry name" value="PQQ_rpt_dom"/>
</dbReference>
<dbReference type="SUPFAM" id="SSF49299">
    <property type="entry name" value="PKD domain"/>
    <property type="match status" value="3"/>
</dbReference>
<dbReference type="HOGENOM" id="CLU_001188_0_0_2"/>
<feature type="domain" description="PKD" evidence="2">
    <location>
        <begin position="999"/>
        <end position="1085"/>
    </location>
</feature>
<dbReference type="SMART" id="SM00089">
    <property type="entry name" value="PKD"/>
    <property type="match status" value="3"/>
</dbReference>
<evidence type="ECO:0000313" key="3">
    <source>
        <dbReference type="EMBL" id="AAZ70735.1"/>
    </source>
</evidence>
<dbReference type="eggNOG" id="arCOG02482">
    <property type="taxonomic scope" value="Archaea"/>
</dbReference>
<dbReference type="InterPro" id="IPR011047">
    <property type="entry name" value="Quinoprotein_ADH-like_sf"/>
</dbReference>
<proteinExistence type="predicted"/>
<dbReference type="SUPFAM" id="SSF50998">
    <property type="entry name" value="Quinoprotein alcohol dehydrogenase-like"/>
    <property type="match status" value="4"/>
</dbReference>
<protein>
    <submittedName>
        <fullName evidence="3">Cell surface protein</fullName>
    </submittedName>
</protein>
<dbReference type="InterPro" id="IPR022409">
    <property type="entry name" value="PKD/Chitinase_dom"/>
</dbReference>
<dbReference type="InterPro" id="IPR013783">
    <property type="entry name" value="Ig-like_fold"/>
</dbReference>
<dbReference type="Pfam" id="PF07705">
    <property type="entry name" value="CARDB"/>
    <property type="match status" value="1"/>
</dbReference>
<dbReference type="CDD" id="cd00146">
    <property type="entry name" value="PKD"/>
    <property type="match status" value="3"/>
</dbReference>
<dbReference type="InterPro" id="IPR011635">
    <property type="entry name" value="CARDB"/>
</dbReference>
<dbReference type="CDD" id="cd10276">
    <property type="entry name" value="BamB_YfgL"/>
    <property type="match status" value="1"/>
</dbReference>
<dbReference type="PROSITE" id="PS50093">
    <property type="entry name" value="PKD"/>
    <property type="match status" value="3"/>
</dbReference>
<organism evidence="3">
    <name type="scientific">Methanosarcina barkeri (strain Fusaro / DSM 804)</name>
    <dbReference type="NCBI Taxonomy" id="269797"/>
    <lineage>
        <taxon>Archaea</taxon>
        <taxon>Methanobacteriati</taxon>
        <taxon>Methanobacteriota</taxon>
        <taxon>Stenosarchaea group</taxon>
        <taxon>Methanomicrobia</taxon>
        <taxon>Methanosarcinales</taxon>
        <taxon>Methanosarcinaceae</taxon>
        <taxon>Methanosarcina</taxon>
    </lineage>
</organism>
<dbReference type="FunFam" id="2.60.40.10:FF:000270">
    <property type="entry name" value="Cell surface protein"/>
    <property type="match status" value="3"/>
</dbReference>
<dbReference type="InterPro" id="IPR015943">
    <property type="entry name" value="WD40/YVTN_repeat-like_dom_sf"/>
</dbReference>
<dbReference type="Pfam" id="PF18911">
    <property type="entry name" value="PKD_4"/>
    <property type="match status" value="3"/>
</dbReference>
<evidence type="ECO:0000256" key="1">
    <source>
        <dbReference type="SAM" id="MobiDB-lite"/>
    </source>
</evidence>
<dbReference type="eggNOG" id="arCOG02556">
    <property type="taxonomic scope" value="Archaea"/>
</dbReference>